<evidence type="ECO:0000313" key="1">
    <source>
        <dbReference type="EMBL" id="SVC28747.1"/>
    </source>
</evidence>
<proteinExistence type="predicted"/>
<dbReference type="AlphaFoldDB" id="A0A382L192"/>
<organism evidence="1">
    <name type="scientific">marine metagenome</name>
    <dbReference type="NCBI Taxonomy" id="408172"/>
    <lineage>
        <taxon>unclassified sequences</taxon>
        <taxon>metagenomes</taxon>
        <taxon>ecological metagenomes</taxon>
    </lineage>
</organism>
<protein>
    <submittedName>
        <fullName evidence="1">Uncharacterized protein</fullName>
    </submittedName>
</protein>
<name>A0A382L192_9ZZZZ</name>
<dbReference type="EMBL" id="UINC01083235">
    <property type="protein sequence ID" value="SVC28747.1"/>
    <property type="molecule type" value="Genomic_DNA"/>
</dbReference>
<accession>A0A382L192</accession>
<reference evidence="1" key="1">
    <citation type="submission" date="2018-05" db="EMBL/GenBank/DDBJ databases">
        <authorList>
            <person name="Lanie J.A."/>
            <person name="Ng W.-L."/>
            <person name="Kazmierczak K.M."/>
            <person name="Andrzejewski T.M."/>
            <person name="Davidsen T.M."/>
            <person name="Wayne K.J."/>
            <person name="Tettelin H."/>
            <person name="Glass J.I."/>
            <person name="Rusch D."/>
            <person name="Podicherti R."/>
            <person name="Tsui H.-C.T."/>
            <person name="Winkler M.E."/>
        </authorList>
    </citation>
    <scope>NUCLEOTIDE SEQUENCE</scope>
</reference>
<sequence length="308" mass="35089">MNDRIENGSRKEINGKPRIYYDGYWIRYYAPPAETLSAKKELLDMLTRRTFHHTEPGINTPGANLDLARRSWEQQQDPARRRVNAAMLAGALFNRAADIFSNIVELEQNGIHIDPENQLMQECGACLKEALELGKQVRHPSGHEGVDELWGEPFKVFTHTLASYYESRYVKISQTMQAIDSTTDRMVNSFKRVSAFEGIDTMIRQYAAAAREECELMKSDPDFFRSWPEFVALGERISQFTPDFPGDHSPLARSELLRGLALIIDGKNLLSYMAGVRVPMPKSIEDYFRALDKFDMTCEEIGINSAHA</sequence>
<gene>
    <name evidence="1" type="ORF">METZ01_LOCUS281601</name>
</gene>